<reference evidence="2" key="1">
    <citation type="submission" date="2020-11" db="EMBL/GenBank/DDBJ databases">
        <authorList>
            <person name="Tran Van P."/>
        </authorList>
    </citation>
    <scope>NUCLEOTIDE SEQUENCE</scope>
</reference>
<dbReference type="AlphaFoldDB" id="A0A7R9I7I4"/>
<proteinExistence type="predicted"/>
<feature type="region of interest" description="Disordered" evidence="1">
    <location>
        <begin position="1"/>
        <end position="23"/>
    </location>
</feature>
<protein>
    <submittedName>
        <fullName evidence="2">Uncharacterized protein</fullName>
    </submittedName>
</protein>
<organism evidence="2">
    <name type="scientific">Timema bartmani</name>
    <dbReference type="NCBI Taxonomy" id="61472"/>
    <lineage>
        <taxon>Eukaryota</taxon>
        <taxon>Metazoa</taxon>
        <taxon>Ecdysozoa</taxon>
        <taxon>Arthropoda</taxon>
        <taxon>Hexapoda</taxon>
        <taxon>Insecta</taxon>
        <taxon>Pterygota</taxon>
        <taxon>Neoptera</taxon>
        <taxon>Polyneoptera</taxon>
        <taxon>Phasmatodea</taxon>
        <taxon>Timematodea</taxon>
        <taxon>Timematoidea</taxon>
        <taxon>Timematidae</taxon>
        <taxon>Timema</taxon>
    </lineage>
</organism>
<evidence type="ECO:0000313" key="2">
    <source>
        <dbReference type="EMBL" id="CAD7450425.1"/>
    </source>
</evidence>
<dbReference type="EMBL" id="OD575338">
    <property type="protein sequence ID" value="CAD7450425.1"/>
    <property type="molecule type" value="Genomic_DNA"/>
</dbReference>
<feature type="region of interest" description="Disordered" evidence="1">
    <location>
        <begin position="208"/>
        <end position="228"/>
    </location>
</feature>
<gene>
    <name evidence="2" type="ORF">TBIB3V08_LOCUS12695</name>
</gene>
<feature type="compositionally biased region" description="Polar residues" evidence="1">
    <location>
        <begin position="127"/>
        <end position="139"/>
    </location>
</feature>
<name>A0A7R9I7I4_9NEOP</name>
<accession>A0A7R9I7I4</accession>
<sequence length="274" mass="30510">MSQTVGNFGKSLSGRKGGERPEYPCEDFFRILDEQEARKIQRLRDLHERKLCQTVDKHKNFAKQLSSATTQDVDKGVGPSAKQGPSQGRKEDKQPKSSQGSKQKEKTKSSANQTKKPPEPAAVKARVQTTAPTKSSSVPSKLRRSFPIRDELDFLLNSTFRPDLEVFPHKSDVFRQPETIGCDDRYTHKCRPPVGVRCAQTEGVWFDPSRGQGRKGPKNLGSTRKVGNQGQSLVIGGVDEKRSIFNVKMGIAPDHMSRAMAGYTRKDDGSFYSV</sequence>
<feature type="region of interest" description="Disordered" evidence="1">
    <location>
        <begin position="63"/>
        <end position="142"/>
    </location>
</feature>
<evidence type="ECO:0000256" key="1">
    <source>
        <dbReference type="SAM" id="MobiDB-lite"/>
    </source>
</evidence>